<evidence type="ECO:0000256" key="3">
    <source>
        <dbReference type="ARBA" id="ARBA00022723"/>
    </source>
</evidence>
<evidence type="ECO:0000256" key="6">
    <source>
        <dbReference type="RuleBase" id="RU364112"/>
    </source>
</evidence>
<dbReference type="Proteomes" id="UP000010716">
    <property type="component" value="Unassembled WGS sequence"/>
</dbReference>
<dbReference type="PANTHER" id="PTHR47870">
    <property type="entry name" value="CYTOCHROME C-TYPE BIOGENESIS PROTEIN CCMH"/>
    <property type="match status" value="1"/>
</dbReference>
<evidence type="ECO:0000256" key="2">
    <source>
        <dbReference type="ARBA" id="ARBA00022617"/>
    </source>
</evidence>
<dbReference type="OrthoDB" id="121848at2"/>
<reference evidence="9" key="3">
    <citation type="submission" date="2021-08" db="EMBL/GenBank/DDBJ databases">
        <authorList>
            <person name="de Jong S."/>
            <person name="van den Broek M."/>
            <person name="Merkel A."/>
            <person name="de la Torre Cortes P."/>
            <person name="Kalamorz F."/>
            <person name="Cook G."/>
            <person name="van Loosdrecht M."/>
            <person name="McMillan D."/>
        </authorList>
    </citation>
    <scope>NUCLEOTIDE SEQUENCE</scope>
    <source>
        <strain evidence="9">TA2.A1</strain>
    </source>
</reference>
<evidence type="ECO:0000256" key="4">
    <source>
        <dbReference type="ARBA" id="ARBA00022729"/>
    </source>
</evidence>
<keyword evidence="6" id="KW-0472">Membrane</keyword>
<evidence type="ECO:0000313" key="10">
    <source>
        <dbReference type="Proteomes" id="UP000010716"/>
    </source>
</evidence>
<dbReference type="AlphaFoldDB" id="F5L3F4"/>
<feature type="domain" description="CcmH/CycL/Ccl2/NrfF N-terminal" evidence="7">
    <location>
        <begin position="32"/>
        <end position="148"/>
    </location>
</feature>
<keyword evidence="6" id="KW-1133">Transmembrane helix</keyword>
<name>F5L3F4_CALTT</name>
<feature type="transmembrane region" description="Helical" evidence="6">
    <location>
        <begin position="105"/>
        <end position="126"/>
    </location>
</feature>
<evidence type="ECO:0000313" key="11">
    <source>
        <dbReference type="Proteomes" id="UP000825179"/>
    </source>
</evidence>
<comment type="similarity">
    <text evidence="1 6">Belongs to the CcmH/CycL/Ccl2/NrfF family.</text>
</comment>
<keyword evidence="3 6" id="KW-0479">Metal-binding</keyword>
<dbReference type="KEGG" id="cthu:HUR95_07335"/>
<sequence>MRRTKGCFTLLVIVLFFFPVMERGAAEEHVRVTKEDITRIGRQLYPPNSMGMTVDYCTLPSAAVMRSEIVELLRQGLSDEEVIEAMVERYDERILAAPRKKGFNWMLWVLPFVTVSLGFVGLSFYLGHKTKSQYAVSDKETSFITEEGISEAERRRIDQKIKQYLNGTLKTEAVDEELLIRDLADLEYDYLMEKITQPDYEWMRAKLYRQILKLEEGRGEPT</sequence>
<dbReference type="EMBL" id="AFCE01000042">
    <property type="protein sequence ID" value="EGL84133.1"/>
    <property type="molecule type" value="Genomic_DNA"/>
</dbReference>
<dbReference type="InterPro" id="IPR051263">
    <property type="entry name" value="C-type_cytochrome_biogenesis"/>
</dbReference>
<evidence type="ECO:0000256" key="5">
    <source>
        <dbReference type="ARBA" id="ARBA00023004"/>
    </source>
</evidence>
<keyword evidence="6" id="KW-0812">Transmembrane</keyword>
<dbReference type="Proteomes" id="UP000825179">
    <property type="component" value="Chromosome"/>
</dbReference>
<keyword evidence="2 6" id="KW-0349">Heme</keyword>
<keyword evidence="11" id="KW-1185">Reference proteome</keyword>
<dbReference type="PANTHER" id="PTHR47870:SF4">
    <property type="entry name" value="CYTOCHROME C-TYPE BIOGENESIS PROTEIN CYCH"/>
    <property type="match status" value="1"/>
</dbReference>
<evidence type="ECO:0000313" key="8">
    <source>
        <dbReference type="EMBL" id="EGL84133.1"/>
    </source>
</evidence>
<dbReference type="RefSeq" id="WP_007502426.1">
    <property type="nucleotide sequence ID" value="NZ_AFCE01000042.1"/>
</dbReference>
<gene>
    <name evidence="8" type="ORF">CathTA2_0315</name>
    <name evidence="9" type="ORF">HUR95_07335</name>
</gene>
<organism evidence="8 10">
    <name type="scientific">Caldalkalibacillus thermarum (strain TA2.A1)</name>
    <dbReference type="NCBI Taxonomy" id="986075"/>
    <lineage>
        <taxon>Bacteria</taxon>
        <taxon>Bacillati</taxon>
        <taxon>Bacillota</taxon>
        <taxon>Bacilli</taxon>
        <taxon>Bacillales</taxon>
        <taxon>Bacillaceae</taxon>
        <taxon>Caldalkalibacillus</taxon>
    </lineage>
</organism>
<protein>
    <recommendedName>
        <fullName evidence="6">Cytochrome c-type biogenesis protein</fullName>
    </recommendedName>
</protein>
<dbReference type="GO" id="GO:0046872">
    <property type="term" value="F:metal ion binding"/>
    <property type="evidence" value="ECO:0007669"/>
    <property type="project" value="UniProtKB-KW"/>
</dbReference>
<accession>F5L3F4</accession>
<dbReference type="CDD" id="cd16378">
    <property type="entry name" value="CcmH_N"/>
    <property type="match status" value="1"/>
</dbReference>
<evidence type="ECO:0000259" key="7">
    <source>
        <dbReference type="Pfam" id="PF03918"/>
    </source>
</evidence>
<keyword evidence="4 6" id="KW-0732">Signal</keyword>
<dbReference type="Pfam" id="PF03918">
    <property type="entry name" value="CcmH"/>
    <property type="match status" value="1"/>
</dbReference>
<dbReference type="InterPro" id="IPR038297">
    <property type="entry name" value="CcmH/CycL/NrfF/Ccl2_sf"/>
</dbReference>
<dbReference type="Gene3D" id="1.10.8.640">
    <property type="entry name" value="Cytochrome C biogenesis protein"/>
    <property type="match status" value="1"/>
</dbReference>
<reference evidence="8 10" key="1">
    <citation type="journal article" date="2011" name="J. Bacteriol.">
        <title>Draft genome sequence of the thermoalkaliphilic Caldalkalibacillus thermarum strain TA2.A1.</title>
        <authorList>
            <person name="Kalamorz F."/>
            <person name="Keis S."/>
            <person name="McMillan D.G."/>
            <person name="Olsson K."/>
            <person name="Stanton J.A."/>
            <person name="Stockwell P."/>
            <person name="Black M.A."/>
            <person name="Klingeman D.M."/>
            <person name="Land M.L."/>
            <person name="Han C.S."/>
            <person name="Martin S.L."/>
            <person name="Becher S.A."/>
            <person name="Peddie C.J."/>
            <person name="Morgan H.W."/>
            <person name="Matthies D."/>
            <person name="Preiss L."/>
            <person name="Meier T."/>
            <person name="Brown S.D."/>
            <person name="Cook G.M."/>
        </authorList>
    </citation>
    <scope>NUCLEOTIDE SEQUENCE [LARGE SCALE GENOMIC DNA]</scope>
    <source>
        <strain evidence="8 10">TA2.A1</strain>
    </source>
</reference>
<dbReference type="eggNOG" id="COG3088">
    <property type="taxonomic scope" value="Bacteria"/>
</dbReference>
<dbReference type="InterPro" id="IPR005616">
    <property type="entry name" value="CcmH/CycL/Ccl2/NrfF_N"/>
</dbReference>
<evidence type="ECO:0000256" key="1">
    <source>
        <dbReference type="ARBA" id="ARBA00010342"/>
    </source>
</evidence>
<reference evidence="9 11" key="2">
    <citation type="journal article" date="2020" name="Extremophiles">
        <title>Genomic analysis of Caldalkalibacillus thermarum TA2.A1 reveals aerobic alkaliphilic metabolism and evolutionary hallmarks linking alkaliphilic bacteria and plant life.</title>
        <authorList>
            <person name="de Jong S.I."/>
            <person name="van den Broek M.A."/>
            <person name="Merkel A.Y."/>
            <person name="de la Torre Cortes P."/>
            <person name="Kalamorz F."/>
            <person name="Cook G.M."/>
            <person name="van Loosdrecht M.C.M."/>
            <person name="McMillan D.G.G."/>
        </authorList>
    </citation>
    <scope>NUCLEOTIDE SEQUENCE [LARGE SCALE GENOMIC DNA]</scope>
    <source>
        <strain evidence="9 11">TA2.A1</strain>
    </source>
</reference>
<proteinExistence type="inferred from homology"/>
<evidence type="ECO:0000313" key="9">
    <source>
        <dbReference type="EMBL" id="QZT35034.1"/>
    </source>
</evidence>
<keyword evidence="5 6" id="KW-0408">Iron</keyword>
<dbReference type="EMBL" id="CP082237">
    <property type="protein sequence ID" value="QZT35034.1"/>
    <property type="molecule type" value="Genomic_DNA"/>
</dbReference>
<comment type="function">
    <text evidence="6">Possible subunit of a heme lyase.</text>
</comment>
<dbReference type="GO" id="GO:0005886">
    <property type="term" value="C:plasma membrane"/>
    <property type="evidence" value="ECO:0007669"/>
    <property type="project" value="TreeGrafter"/>
</dbReference>